<keyword evidence="2" id="KW-1185">Reference proteome</keyword>
<dbReference type="EMBL" id="CAXHBF010000544">
    <property type="protein sequence ID" value="CAK9856563.1"/>
    <property type="molecule type" value="Genomic_DNA"/>
</dbReference>
<gene>
    <name evidence="1" type="ORF">CSSPJE1EN2_LOCUS26495</name>
</gene>
<reference evidence="1" key="1">
    <citation type="submission" date="2024-03" db="EMBL/GenBank/DDBJ databases">
        <authorList>
            <consortium name="ELIXIR-Norway"/>
            <consortium name="Elixir Norway"/>
        </authorList>
    </citation>
    <scope>NUCLEOTIDE SEQUENCE</scope>
</reference>
<evidence type="ECO:0000313" key="1">
    <source>
        <dbReference type="EMBL" id="CAK9856563.1"/>
    </source>
</evidence>
<evidence type="ECO:0000313" key="2">
    <source>
        <dbReference type="Proteomes" id="UP001497522"/>
    </source>
</evidence>
<dbReference type="Proteomes" id="UP001497522">
    <property type="component" value="Unassembled WGS sequence"/>
</dbReference>
<feature type="non-terminal residue" evidence="1">
    <location>
        <position position="1"/>
    </location>
</feature>
<comment type="caution">
    <text evidence="1">The sequence shown here is derived from an EMBL/GenBank/DDBJ whole genome shotgun (WGS) entry which is preliminary data.</text>
</comment>
<accession>A0ABP1A4B4</accession>
<proteinExistence type="predicted"/>
<sequence length="204" mass="23136">DVMADVSGGERELLYIRKGEETEWMGVKRKDRKFIQHDACCFGINHRIDASHHHLYMLDVAAKEDPPEESTPIGESIATQDEPVQQKDMLTAIKRKRPQYLDKQQQLELVLAVQELSELGDPDLSPTCSDNENECEVRIGCLDIWQDVDYLTLLKGGVLTDTVNLEENRRIRKKGMDMAAVCIDEVLFNEDGEMADSGLDWIGT</sequence>
<name>A0ABP1A4B4_9BRYO</name>
<organism evidence="1 2">
    <name type="scientific">Sphagnum jensenii</name>
    <dbReference type="NCBI Taxonomy" id="128206"/>
    <lineage>
        <taxon>Eukaryota</taxon>
        <taxon>Viridiplantae</taxon>
        <taxon>Streptophyta</taxon>
        <taxon>Embryophyta</taxon>
        <taxon>Bryophyta</taxon>
        <taxon>Sphagnophytina</taxon>
        <taxon>Sphagnopsida</taxon>
        <taxon>Sphagnales</taxon>
        <taxon>Sphagnaceae</taxon>
        <taxon>Sphagnum</taxon>
    </lineage>
</organism>
<protein>
    <submittedName>
        <fullName evidence="1">Uncharacterized protein</fullName>
    </submittedName>
</protein>